<dbReference type="AlphaFoldDB" id="A0A2J6R8V1"/>
<organism evidence="22 23">
    <name type="scientific">Hyaloscypha variabilis (strain UAMH 11265 / GT02V1 / F)</name>
    <name type="common">Meliniomyces variabilis</name>
    <dbReference type="NCBI Taxonomy" id="1149755"/>
    <lineage>
        <taxon>Eukaryota</taxon>
        <taxon>Fungi</taxon>
        <taxon>Dikarya</taxon>
        <taxon>Ascomycota</taxon>
        <taxon>Pezizomycotina</taxon>
        <taxon>Leotiomycetes</taxon>
        <taxon>Helotiales</taxon>
        <taxon>Hyaloscyphaceae</taxon>
        <taxon>Hyaloscypha</taxon>
        <taxon>Hyaloscypha variabilis</taxon>
    </lineage>
</organism>
<keyword evidence="10" id="KW-0406">Ion transport</keyword>
<evidence type="ECO:0000256" key="14">
    <source>
        <dbReference type="ARBA" id="ARBA00036634"/>
    </source>
</evidence>
<evidence type="ECO:0000256" key="7">
    <source>
        <dbReference type="ARBA" id="ARBA00022792"/>
    </source>
</evidence>
<dbReference type="GO" id="GO:0051560">
    <property type="term" value="P:mitochondrial calcium ion homeostasis"/>
    <property type="evidence" value="ECO:0007669"/>
    <property type="project" value="InterPro"/>
</dbReference>
<gene>
    <name evidence="22" type="ORF">L207DRAFT_517046</name>
</gene>
<accession>A0A2J6R8V1</accession>
<keyword evidence="4" id="KW-0109">Calcium transport</keyword>
<dbReference type="InterPro" id="IPR006769">
    <property type="entry name" value="MCU_C"/>
</dbReference>
<comment type="subcellular location">
    <subcellularLocation>
        <location evidence="1">Mitochondrion inner membrane</location>
        <topology evidence="1">Multi-pass membrane protein</topology>
    </subcellularLocation>
</comment>
<evidence type="ECO:0000256" key="9">
    <source>
        <dbReference type="ARBA" id="ARBA00022989"/>
    </source>
</evidence>
<evidence type="ECO:0000256" key="5">
    <source>
        <dbReference type="ARBA" id="ARBA00022673"/>
    </source>
</evidence>
<keyword evidence="23" id="KW-1185">Reference proteome</keyword>
<keyword evidence="18" id="KW-0175">Coiled coil</keyword>
<dbReference type="GO" id="GO:0015292">
    <property type="term" value="F:uniporter activity"/>
    <property type="evidence" value="ECO:0007669"/>
    <property type="project" value="TreeGrafter"/>
</dbReference>
<reference evidence="22 23" key="1">
    <citation type="submission" date="2016-04" db="EMBL/GenBank/DDBJ databases">
        <title>A degradative enzymes factory behind the ericoid mycorrhizal symbiosis.</title>
        <authorList>
            <consortium name="DOE Joint Genome Institute"/>
            <person name="Martino E."/>
            <person name="Morin E."/>
            <person name="Grelet G."/>
            <person name="Kuo A."/>
            <person name="Kohler A."/>
            <person name="Daghino S."/>
            <person name="Barry K."/>
            <person name="Choi C."/>
            <person name="Cichocki N."/>
            <person name="Clum A."/>
            <person name="Copeland A."/>
            <person name="Hainaut M."/>
            <person name="Haridas S."/>
            <person name="Labutti K."/>
            <person name="Lindquist E."/>
            <person name="Lipzen A."/>
            <person name="Khouja H.-R."/>
            <person name="Murat C."/>
            <person name="Ohm R."/>
            <person name="Olson A."/>
            <person name="Spatafora J."/>
            <person name="Veneault-Fourrey C."/>
            <person name="Henrissat B."/>
            <person name="Grigoriev I."/>
            <person name="Martin F."/>
            <person name="Perotto S."/>
        </authorList>
    </citation>
    <scope>NUCLEOTIDE SEQUENCE [LARGE SCALE GENOMIC DNA]</scope>
    <source>
        <strain evidence="22 23">F</strain>
    </source>
</reference>
<keyword evidence="9 20" id="KW-1133">Transmembrane helix</keyword>
<evidence type="ECO:0000256" key="13">
    <source>
        <dbReference type="ARBA" id="ARBA00023303"/>
    </source>
</evidence>
<protein>
    <recommendedName>
        <fullName evidence="16">Calcium uniporter protein, mitochondrial</fullName>
    </recommendedName>
</protein>
<keyword evidence="11" id="KW-0496">Mitochondrion</keyword>
<feature type="region of interest" description="Disordered" evidence="19">
    <location>
        <begin position="198"/>
        <end position="304"/>
    </location>
</feature>
<keyword evidence="3" id="KW-0813">Transport</keyword>
<dbReference type="InterPro" id="IPR039055">
    <property type="entry name" value="MCU_fam"/>
</dbReference>
<evidence type="ECO:0000256" key="2">
    <source>
        <dbReference type="ARBA" id="ARBA00005653"/>
    </source>
</evidence>
<feature type="transmembrane region" description="Helical" evidence="20">
    <location>
        <begin position="415"/>
        <end position="433"/>
    </location>
</feature>
<evidence type="ECO:0000256" key="15">
    <source>
        <dbReference type="ARBA" id="ARBA00044966"/>
    </source>
</evidence>
<dbReference type="GO" id="GO:1990246">
    <property type="term" value="C:uniplex complex"/>
    <property type="evidence" value="ECO:0007669"/>
    <property type="project" value="TreeGrafter"/>
</dbReference>
<evidence type="ECO:0000256" key="17">
    <source>
        <dbReference type="ARBA" id="ARBA00045938"/>
    </source>
</evidence>
<evidence type="ECO:0000256" key="3">
    <source>
        <dbReference type="ARBA" id="ARBA00022448"/>
    </source>
</evidence>
<keyword evidence="5" id="KW-0107">Calcium channel</keyword>
<feature type="compositionally biased region" description="Basic and acidic residues" evidence="19">
    <location>
        <begin position="242"/>
        <end position="271"/>
    </location>
</feature>
<dbReference type="PANTHER" id="PTHR13462">
    <property type="entry name" value="CALCIUM UNIPORTER PROTEIN, MITOCHONDRIAL"/>
    <property type="match status" value="1"/>
</dbReference>
<dbReference type="Proteomes" id="UP000235786">
    <property type="component" value="Unassembled WGS sequence"/>
</dbReference>
<evidence type="ECO:0000256" key="20">
    <source>
        <dbReference type="SAM" id="Phobius"/>
    </source>
</evidence>
<keyword evidence="13" id="KW-0407">Ion channel</keyword>
<dbReference type="GO" id="GO:0036444">
    <property type="term" value="P:calcium import into the mitochondrion"/>
    <property type="evidence" value="ECO:0007669"/>
    <property type="project" value="TreeGrafter"/>
</dbReference>
<feature type="coiled-coil region" evidence="18">
    <location>
        <begin position="463"/>
        <end position="490"/>
    </location>
</feature>
<comment type="function">
    <text evidence="17">Highly selective calcium channel localized to the inner mitochondrial membrane, which mediates calcium uptake into the mitochondrial matrix. Mitochondrial calcium homeostasis plays key roles in cellular physiology and regulates ATP production, cytoplasmic calcium signals and activation of cell death pathways. Sufficient to operate as a pore-forming channel without the need of calcium-sensor or auxiliary subunit.</text>
</comment>
<feature type="compositionally biased region" description="Low complexity" evidence="19">
    <location>
        <begin position="285"/>
        <end position="300"/>
    </location>
</feature>
<evidence type="ECO:0000313" key="23">
    <source>
        <dbReference type="Proteomes" id="UP000235786"/>
    </source>
</evidence>
<dbReference type="OrthoDB" id="278338at2759"/>
<evidence type="ECO:0000256" key="16">
    <source>
        <dbReference type="ARBA" id="ARBA00044981"/>
    </source>
</evidence>
<feature type="transmembrane region" description="Helical" evidence="20">
    <location>
        <begin position="383"/>
        <end position="403"/>
    </location>
</feature>
<evidence type="ECO:0000256" key="12">
    <source>
        <dbReference type="ARBA" id="ARBA00023136"/>
    </source>
</evidence>
<keyword evidence="12 20" id="KW-0472">Membrane</keyword>
<evidence type="ECO:0000256" key="1">
    <source>
        <dbReference type="ARBA" id="ARBA00004448"/>
    </source>
</evidence>
<proteinExistence type="inferred from homology"/>
<dbReference type="Pfam" id="PF04678">
    <property type="entry name" value="MCU"/>
    <property type="match status" value="1"/>
</dbReference>
<evidence type="ECO:0000256" key="10">
    <source>
        <dbReference type="ARBA" id="ARBA00023065"/>
    </source>
</evidence>
<dbReference type="STRING" id="1149755.A0A2J6R8V1"/>
<evidence type="ECO:0000256" key="8">
    <source>
        <dbReference type="ARBA" id="ARBA00022837"/>
    </source>
</evidence>
<evidence type="ECO:0000256" key="11">
    <source>
        <dbReference type="ARBA" id="ARBA00023128"/>
    </source>
</evidence>
<dbReference type="PANTHER" id="PTHR13462:SF10">
    <property type="entry name" value="CALCIUM UNIPORTER PROTEIN, MITOCHONDRIAL"/>
    <property type="match status" value="1"/>
</dbReference>
<comment type="subunit">
    <text evidence="15">Homotetramer, assembles in a dimer or dimers configuration with two interfaces.</text>
</comment>
<evidence type="ECO:0000256" key="18">
    <source>
        <dbReference type="SAM" id="Coils"/>
    </source>
</evidence>
<keyword evidence="6 20" id="KW-0812">Transmembrane</keyword>
<comment type="similarity">
    <text evidence="2">Belongs to the MCU (TC 1.A.77) family.</text>
</comment>
<sequence>MRSVTRIRIPPSSPSICSRRQPQILSNFRSRPALAFYSPPAIAYLVSSSSIRVFSSTSLSRQEDATARAKALHQKSADEHEDAFNSQIDNAIGQAKELQARTPWHREGSDKPPVKRMRSAGAITKGKLLTTPSRLLKLILPLTTLDKNADRKSIEPLALLVHPQQPLSYLERLIQSELPMIKGKDGAEKVPAVHFRAEDSAQDEIKSEEAAEMDEMEEEGLRQMQEEGSEETMVDGKLIKLGKIENSEEKMERIAKERKEKREKERKKADDLEFGLRGGPGEGGVESYSGKGREGSSSSGPTKFVRWSSSTEIGDFIRDAARGKEFAVEIEGSKSEIRVGVPSFNDRTHYLRVRLRKTSRKLADFASVKKECDELAHRSAQRLAMGGFAVLVSWWAAIYHFTFQTSYGWDTMEPITYLAGLSTIMIGYLWFLYHNREVSYRSALNLTVSRRQQHLYQVKGFDVQKWEQMIDEANALRKEIKQVAQEYDVEWDERKDEGSEEVHDALKEERDKNKKKDDDDEDDDGGKGKEKSSKKD</sequence>
<feature type="compositionally biased region" description="Basic and acidic residues" evidence="19">
    <location>
        <begin position="525"/>
        <end position="536"/>
    </location>
</feature>
<keyword evidence="7" id="KW-0999">Mitochondrion inner membrane</keyword>
<evidence type="ECO:0000256" key="19">
    <source>
        <dbReference type="SAM" id="MobiDB-lite"/>
    </source>
</evidence>
<keyword evidence="8" id="KW-0106">Calcium</keyword>
<comment type="catalytic activity">
    <reaction evidence="14">
        <text>Ca(2+)(in) = Ca(2+)(out)</text>
        <dbReference type="Rhea" id="RHEA:29671"/>
        <dbReference type="ChEBI" id="CHEBI:29108"/>
    </reaction>
</comment>
<dbReference type="GO" id="GO:0005262">
    <property type="term" value="F:calcium channel activity"/>
    <property type="evidence" value="ECO:0007669"/>
    <property type="project" value="UniProtKB-KW"/>
</dbReference>
<feature type="compositionally biased region" description="Basic and acidic residues" evidence="19">
    <location>
        <begin position="198"/>
        <end position="209"/>
    </location>
</feature>
<evidence type="ECO:0000256" key="6">
    <source>
        <dbReference type="ARBA" id="ARBA00022692"/>
    </source>
</evidence>
<dbReference type="EMBL" id="KZ613953">
    <property type="protein sequence ID" value="PMD34926.1"/>
    <property type="molecule type" value="Genomic_DNA"/>
</dbReference>
<evidence type="ECO:0000256" key="4">
    <source>
        <dbReference type="ARBA" id="ARBA00022568"/>
    </source>
</evidence>
<feature type="compositionally biased region" description="Basic and acidic residues" evidence="19">
    <location>
        <begin position="492"/>
        <end position="517"/>
    </location>
</feature>
<evidence type="ECO:0000259" key="21">
    <source>
        <dbReference type="Pfam" id="PF04678"/>
    </source>
</evidence>
<feature type="region of interest" description="Disordered" evidence="19">
    <location>
        <begin position="491"/>
        <end position="536"/>
    </location>
</feature>
<feature type="domain" description="Calcium uniporter protein C-terminal" evidence="21">
    <location>
        <begin position="347"/>
        <end position="468"/>
    </location>
</feature>
<name>A0A2J6R8V1_HYAVF</name>
<evidence type="ECO:0000313" key="22">
    <source>
        <dbReference type="EMBL" id="PMD34926.1"/>
    </source>
</evidence>